<evidence type="ECO:0000313" key="2">
    <source>
        <dbReference type="EMBL" id="GCC20993.1"/>
    </source>
</evidence>
<feature type="compositionally biased region" description="Polar residues" evidence="1">
    <location>
        <begin position="60"/>
        <end position="71"/>
    </location>
</feature>
<proteinExistence type="predicted"/>
<accession>A0A401RS67</accession>
<evidence type="ECO:0000256" key="1">
    <source>
        <dbReference type="SAM" id="MobiDB-lite"/>
    </source>
</evidence>
<organism evidence="2 3">
    <name type="scientific">Chiloscyllium punctatum</name>
    <name type="common">Brownbanded bambooshark</name>
    <name type="synonym">Hemiscyllium punctatum</name>
    <dbReference type="NCBI Taxonomy" id="137246"/>
    <lineage>
        <taxon>Eukaryota</taxon>
        <taxon>Metazoa</taxon>
        <taxon>Chordata</taxon>
        <taxon>Craniata</taxon>
        <taxon>Vertebrata</taxon>
        <taxon>Chondrichthyes</taxon>
        <taxon>Elasmobranchii</taxon>
        <taxon>Galeomorphii</taxon>
        <taxon>Galeoidea</taxon>
        <taxon>Orectolobiformes</taxon>
        <taxon>Hemiscylliidae</taxon>
        <taxon>Chiloscyllium</taxon>
    </lineage>
</organism>
<protein>
    <submittedName>
        <fullName evidence="2">Uncharacterized protein</fullName>
    </submittedName>
</protein>
<dbReference type="Proteomes" id="UP000287033">
    <property type="component" value="Unassembled WGS sequence"/>
</dbReference>
<reference evidence="2 3" key="1">
    <citation type="journal article" date="2018" name="Nat. Ecol. Evol.">
        <title>Shark genomes provide insights into elasmobranch evolution and the origin of vertebrates.</title>
        <authorList>
            <person name="Hara Y"/>
            <person name="Yamaguchi K"/>
            <person name="Onimaru K"/>
            <person name="Kadota M"/>
            <person name="Koyanagi M"/>
            <person name="Keeley SD"/>
            <person name="Tatsumi K"/>
            <person name="Tanaka K"/>
            <person name="Motone F"/>
            <person name="Kageyama Y"/>
            <person name="Nozu R"/>
            <person name="Adachi N"/>
            <person name="Nishimura O"/>
            <person name="Nakagawa R"/>
            <person name="Tanegashima C"/>
            <person name="Kiyatake I"/>
            <person name="Matsumoto R"/>
            <person name="Murakumo K"/>
            <person name="Nishida K"/>
            <person name="Terakita A"/>
            <person name="Kuratani S"/>
            <person name="Sato K"/>
            <person name="Hyodo S Kuraku.S."/>
        </authorList>
    </citation>
    <scope>NUCLEOTIDE SEQUENCE [LARGE SCALE GENOMIC DNA]</scope>
</reference>
<feature type="region of interest" description="Disordered" evidence="1">
    <location>
        <begin position="35"/>
        <end position="71"/>
    </location>
</feature>
<gene>
    <name evidence="2" type="ORF">chiPu_0000160</name>
</gene>
<comment type="caution">
    <text evidence="2">The sequence shown here is derived from an EMBL/GenBank/DDBJ whole genome shotgun (WGS) entry which is preliminary data.</text>
</comment>
<evidence type="ECO:0000313" key="3">
    <source>
        <dbReference type="Proteomes" id="UP000287033"/>
    </source>
</evidence>
<dbReference type="EMBL" id="BEZZ01000002">
    <property type="protein sequence ID" value="GCC20993.1"/>
    <property type="molecule type" value="Genomic_DNA"/>
</dbReference>
<keyword evidence="3" id="KW-1185">Reference proteome</keyword>
<name>A0A401RS67_CHIPU</name>
<sequence length="71" mass="7515">MEASHCWNRAGKLSAESIRRGVIDSLQSVKVGMEQEPGLERAQGKGSHGSWSQLGARGSMSPSPSTTVFNG</sequence>
<dbReference type="AlphaFoldDB" id="A0A401RS67"/>